<accession>A0A5B7CQS6</accession>
<organism evidence="1 2">
    <name type="scientific">Portunus trituberculatus</name>
    <name type="common">Swimming crab</name>
    <name type="synonym">Neptunus trituberculatus</name>
    <dbReference type="NCBI Taxonomy" id="210409"/>
    <lineage>
        <taxon>Eukaryota</taxon>
        <taxon>Metazoa</taxon>
        <taxon>Ecdysozoa</taxon>
        <taxon>Arthropoda</taxon>
        <taxon>Crustacea</taxon>
        <taxon>Multicrustacea</taxon>
        <taxon>Malacostraca</taxon>
        <taxon>Eumalacostraca</taxon>
        <taxon>Eucarida</taxon>
        <taxon>Decapoda</taxon>
        <taxon>Pleocyemata</taxon>
        <taxon>Brachyura</taxon>
        <taxon>Eubrachyura</taxon>
        <taxon>Portunoidea</taxon>
        <taxon>Portunidae</taxon>
        <taxon>Portuninae</taxon>
        <taxon>Portunus</taxon>
    </lineage>
</organism>
<reference evidence="1 2" key="1">
    <citation type="submission" date="2019-05" db="EMBL/GenBank/DDBJ databases">
        <title>Another draft genome of Portunus trituberculatus and its Hox gene families provides insights of decapod evolution.</title>
        <authorList>
            <person name="Jeong J.-H."/>
            <person name="Song I."/>
            <person name="Kim S."/>
            <person name="Choi T."/>
            <person name="Kim D."/>
            <person name="Ryu S."/>
            <person name="Kim W."/>
        </authorList>
    </citation>
    <scope>NUCLEOTIDE SEQUENCE [LARGE SCALE GENOMIC DNA]</scope>
    <source>
        <tissue evidence="1">Muscle</tissue>
    </source>
</reference>
<dbReference type="Proteomes" id="UP000324222">
    <property type="component" value="Unassembled WGS sequence"/>
</dbReference>
<gene>
    <name evidence="1" type="ORF">E2C01_003325</name>
</gene>
<protein>
    <submittedName>
        <fullName evidence="1">Uncharacterized protein</fullName>
    </submittedName>
</protein>
<sequence length="156" mass="17652">MVRLDSCVIHGTLMGVRSAPAGGPCSHQRAVASPGERRPSHLPLVCLHFGEGMLLGRRPFLMKTWMARDMTDRTIFHSFLKLTSRQAGPQEARVLVSLAACDFICEFFPLQYSWSLGEEVRARGRGRRRVMDQYSANRRTRSLTPDYVFLVTVIQV</sequence>
<evidence type="ECO:0000313" key="1">
    <source>
        <dbReference type="EMBL" id="MPC10686.1"/>
    </source>
</evidence>
<evidence type="ECO:0000313" key="2">
    <source>
        <dbReference type="Proteomes" id="UP000324222"/>
    </source>
</evidence>
<dbReference type="EMBL" id="VSRR010000127">
    <property type="protein sequence ID" value="MPC10686.1"/>
    <property type="molecule type" value="Genomic_DNA"/>
</dbReference>
<keyword evidence="2" id="KW-1185">Reference proteome</keyword>
<comment type="caution">
    <text evidence="1">The sequence shown here is derived from an EMBL/GenBank/DDBJ whole genome shotgun (WGS) entry which is preliminary data.</text>
</comment>
<proteinExistence type="predicted"/>
<dbReference type="AlphaFoldDB" id="A0A5B7CQS6"/>
<name>A0A5B7CQS6_PORTR</name>